<evidence type="ECO:0000256" key="1">
    <source>
        <dbReference type="ARBA" id="ARBA00001974"/>
    </source>
</evidence>
<dbReference type="InterPro" id="IPR036188">
    <property type="entry name" value="FAD/NAD-bd_sf"/>
</dbReference>
<dbReference type="PANTHER" id="PTHR42877:SF8">
    <property type="entry name" value="MONOOXYGENASE"/>
    <property type="match status" value="1"/>
</dbReference>
<dbReference type="InterPro" id="IPR051209">
    <property type="entry name" value="FAD-bind_Monooxygenase_sf"/>
</dbReference>
<evidence type="ECO:0000256" key="3">
    <source>
        <dbReference type="ARBA" id="ARBA00022630"/>
    </source>
</evidence>
<comment type="caution">
    <text evidence="7">The sequence shown here is derived from an EMBL/GenBank/DDBJ whole genome shotgun (WGS) entry which is preliminary data.</text>
</comment>
<dbReference type="AlphaFoldDB" id="A0A1V6RYH8"/>
<accession>A0A1V6RYH8</accession>
<comment type="cofactor">
    <cofactor evidence="1">
        <name>FAD</name>
        <dbReference type="ChEBI" id="CHEBI:57692"/>
    </cofactor>
</comment>
<dbReference type="Pfam" id="PF00743">
    <property type="entry name" value="FMO-like"/>
    <property type="match status" value="1"/>
</dbReference>
<sequence length="566" mass="64850">MPEPVFQLLPQWHSQPAKLRIICAGAGAAGLLIAYKLQKNLTNYDLICFDKNPSITGTWFENRYPGCACDVPAHAYTYPFEPNPDWSSFYATGPEIRRYFESFAEKYNLHPYIKTNSRILSATWVEEKGIYEIIIDRDGEIIHDWCHVFINGTGFLNNWKWPSIPGLHDFSGKMMHTANWDNSVDWKDKTIAVIGNGSSGIQIIPELQPTAKHLTCFMRSSTWIAPPLGEVKIGHDEKGNQPDDAKSAPTGQYHYTEEEKKRFRDDPEFLLQYRQSLDSKANLFFDVFIRDSEMSHFGRKMMKEEIEKRLGPGHEDLKVQMIPEWAPGCRRITPGPGYLEALVQPNVTIAQNTIQRIVPDGLIDGDGKHYKVDMIVCATGFDLAFAPNFKVSGVNSAIMADEFNPEPKVYLAVTVPKFPNYFIVNGPRGNWGAGSALPSHDVQVDYIIKCIKRMQQENIRALEVKPKPIDDLYEYIDEWHKGSVWSDNCSSWYKNNIIDGKVWIWGGSSLHYMKTMKEVRWEHYDIRYKSDNMWAFLGNGRVEAEVLKDTSRLAPYMRIGDVPWEI</sequence>
<evidence type="ECO:0000256" key="4">
    <source>
        <dbReference type="ARBA" id="ARBA00022827"/>
    </source>
</evidence>
<dbReference type="OrthoDB" id="74360at2759"/>
<feature type="compositionally biased region" description="Basic and acidic residues" evidence="6">
    <location>
        <begin position="232"/>
        <end position="246"/>
    </location>
</feature>
<dbReference type="GO" id="GO:0050660">
    <property type="term" value="F:flavin adenine dinucleotide binding"/>
    <property type="evidence" value="ECO:0007669"/>
    <property type="project" value="InterPro"/>
</dbReference>
<protein>
    <recommendedName>
        <fullName evidence="9">FAD/NAD(P)-binding domain-containing protein</fullName>
    </recommendedName>
</protein>
<dbReference type="GO" id="GO:0004499">
    <property type="term" value="F:N,N-dimethylaniline monooxygenase activity"/>
    <property type="evidence" value="ECO:0007669"/>
    <property type="project" value="InterPro"/>
</dbReference>
<evidence type="ECO:0000313" key="8">
    <source>
        <dbReference type="Proteomes" id="UP000191518"/>
    </source>
</evidence>
<evidence type="ECO:0000256" key="2">
    <source>
        <dbReference type="ARBA" id="ARBA00010139"/>
    </source>
</evidence>
<keyword evidence="3" id="KW-0285">Flavoprotein</keyword>
<dbReference type="GO" id="GO:0050661">
    <property type="term" value="F:NADP binding"/>
    <property type="evidence" value="ECO:0007669"/>
    <property type="project" value="InterPro"/>
</dbReference>
<comment type="similarity">
    <text evidence="2">Belongs to the FAD-binding monooxygenase family.</text>
</comment>
<dbReference type="SUPFAM" id="SSF51905">
    <property type="entry name" value="FAD/NAD(P)-binding domain"/>
    <property type="match status" value="3"/>
</dbReference>
<dbReference type="EMBL" id="MDYP01000017">
    <property type="protein sequence ID" value="OQE06530.1"/>
    <property type="molecule type" value="Genomic_DNA"/>
</dbReference>
<reference evidence="8" key="1">
    <citation type="journal article" date="2017" name="Nat. Microbiol.">
        <title>Global analysis of biosynthetic gene clusters reveals vast potential of secondary metabolite production in Penicillium species.</title>
        <authorList>
            <person name="Nielsen J.C."/>
            <person name="Grijseels S."/>
            <person name="Prigent S."/>
            <person name="Ji B."/>
            <person name="Dainat J."/>
            <person name="Nielsen K.F."/>
            <person name="Frisvad J.C."/>
            <person name="Workman M."/>
            <person name="Nielsen J."/>
        </authorList>
    </citation>
    <scope>NUCLEOTIDE SEQUENCE [LARGE SCALE GENOMIC DNA]</scope>
    <source>
        <strain evidence="8">IBT 29486</strain>
    </source>
</reference>
<evidence type="ECO:0000256" key="5">
    <source>
        <dbReference type="ARBA" id="ARBA00023002"/>
    </source>
</evidence>
<evidence type="ECO:0000256" key="6">
    <source>
        <dbReference type="SAM" id="MobiDB-lite"/>
    </source>
</evidence>
<feature type="region of interest" description="Disordered" evidence="6">
    <location>
        <begin position="232"/>
        <end position="259"/>
    </location>
</feature>
<dbReference type="PANTHER" id="PTHR42877">
    <property type="entry name" value="L-ORNITHINE N(5)-MONOOXYGENASE-RELATED"/>
    <property type="match status" value="1"/>
</dbReference>
<keyword evidence="4" id="KW-0274">FAD</keyword>
<keyword evidence="5" id="KW-0560">Oxidoreductase</keyword>
<evidence type="ECO:0000313" key="7">
    <source>
        <dbReference type="EMBL" id="OQE06530.1"/>
    </source>
</evidence>
<proteinExistence type="inferred from homology"/>
<evidence type="ECO:0008006" key="9">
    <source>
        <dbReference type="Google" id="ProtNLM"/>
    </source>
</evidence>
<dbReference type="Proteomes" id="UP000191518">
    <property type="component" value="Unassembled WGS sequence"/>
</dbReference>
<name>A0A1V6RYH8_9EURO</name>
<dbReference type="InterPro" id="IPR020946">
    <property type="entry name" value="Flavin_mOase-like"/>
</dbReference>
<dbReference type="Gene3D" id="3.50.50.60">
    <property type="entry name" value="FAD/NAD(P)-binding domain"/>
    <property type="match status" value="2"/>
</dbReference>
<gene>
    <name evidence="7" type="ORF">PENVUL_c017G06724</name>
</gene>
<organism evidence="7 8">
    <name type="scientific">Penicillium vulpinum</name>
    <dbReference type="NCBI Taxonomy" id="29845"/>
    <lineage>
        <taxon>Eukaryota</taxon>
        <taxon>Fungi</taxon>
        <taxon>Dikarya</taxon>
        <taxon>Ascomycota</taxon>
        <taxon>Pezizomycotina</taxon>
        <taxon>Eurotiomycetes</taxon>
        <taxon>Eurotiomycetidae</taxon>
        <taxon>Eurotiales</taxon>
        <taxon>Aspergillaceae</taxon>
        <taxon>Penicillium</taxon>
    </lineage>
</organism>
<keyword evidence="8" id="KW-1185">Reference proteome</keyword>